<gene>
    <name evidence="2" type="ORF">HINF_LOCUS19207</name>
    <name evidence="1" type="ORF">HINF_LOCUS45149</name>
</gene>
<sequence length="145" mass="16672">MQNLDGIYVLRITNKLSSPHSINAGPDGVTCIFIKTIMNTNTQAHRVTLHNFHLQNKTTVQHFANQNQFLCQKVIRIESISNPNLQITELHFTSLIAALLHLKQECENLERVLSRAQYKIQLYFSFRSTKLIQSLMIVLLLILQS</sequence>
<evidence type="ECO:0000313" key="2">
    <source>
        <dbReference type="EMBL" id="CAL6005104.1"/>
    </source>
</evidence>
<accession>A0AA86UIW4</accession>
<dbReference type="AlphaFoldDB" id="A0AA86UIW4"/>
<evidence type="ECO:0000313" key="1">
    <source>
        <dbReference type="EMBL" id="CAI9957504.1"/>
    </source>
</evidence>
<dbReference type="EMBL" id="CAXDID020000050">
    <property type="protein sequence ID" value="CAL6005104.1"/>
    <property type="molecule type" value="Genomic_DNA"/>
</dbReference>
<reference evidence="2 3" key="2">
    <citation type="submission" date="2024-07" db="EMBL/GenBank/DDBJ databases">
        <authorList>
            <person name="Akdeniz Z."/>
        </authorList>
    </citation>
    <scope>NUCLEOTIDE SEQUENCE [LARGE SCALE GENOMIC DNA]</scope>
</reference>
<name>A0AA86UIW4_9EUKA</name>
<proteinExistence type="predicted"/>
<reference evidence="1" key="1">
    <citation type="submission" date="2023-06" db="EMBL/GenBank/DDBJ databases">
        <authorList>
            <person name="Kurt Z."/>
        </authorList>
    </citation>
    <scope>NUCLEOTIDE SEQUENCE</scope>
</reference>
<evidence type="ECO:0000313" key="3">
    <source>
        <dbReference type="Proteomes" id="UP001642409"/>
    </source>
</evidence>
<keyword evidence="3" id="KW-1185">Reference proteome</keyword>
<comment type="caution">
    <text evidence="1">The sequence shown here is derived from an EMBL/GenBank/DDBJ whole genome shotgun (WGS) entry which is preliminary data.</text>
</comment>
<organism evidence="1">
    <name type="scientific">Hexamita inflata</name>
    <dbReference type="NCBI Taxonomy" id="28002"/>
    <lineage>
        <taxon>Eukaryota</taxon>
        <taxon>Metamonada</taxon>
        <taxon>Diplomonadida</taxon>
        <taxon>Hexamitidae</taxon>
        <taxon>Hexamitinae</taxon>
        <taxon>Hexamita</taxon>
    </lineage>
</organism>
<dbReference type="EMBL" id="CATOUU010000889">
    <property type="protein sequence ID" value="CAI9957504.1"/>
    <property type="molecule type" value="Genomic_DNA"/>
</dbReference>
<protein>
    <submittedName>
        <fullName evidence="2">Hypothetical_protein</fullName>
    </submittedName>
</protein>
<dbReference type="Proteomes" id="UP001642409">
    <property type="component" value="Unassembled WGS sequence"/>
</dbReference>